<dbReference type="AlphaFoldDB" id="A0A1G7LJP4"/>
<keyword evidence="1" id="KW-0472">Membrane</keyword>
<keyword evidence="1" id="KW-0812">Transmembrane</keyword>
<reference evidence="2 3" key="1">
    <citation type="submission" date="2016-10" db="EMBL/GenBank/DDBJ databases">
        <authorList>
            <person name="de Groot N.N."/>
        </authorList>
    </citation>
    <scope>NUCLEOTIDE SEQUENCE [LARGE SCALE GENOMIC DNA]</scope>
    <source>
        <strain evidence="2 3">DSM 527</strain>
    </source>
</reference>
<evidence type="ECO:0000313" key="3">
    <source>
        <dbReference type="Proteomes" id="UP000199045"/>
    </source>
</evidence>
<gene>
    <name evidence="2" type="ORF">SAMN04488121_10287</name>
</gene>
<evidence type="ECO:0000313" key="2">
    <source>
        <dbReference type="EMBL" id="SDF49574.1"/>
    </source>
</evidence>
<keyword evidence="1" id="KW-1133">Transmembrane helix</keyword>
<name>A0A1G7LJP4_CHIFI</name>
<proteinExistence type="predicted"/>
<feature type="transmembrane region" description="Helical" evidence="1">
    <location>
        <begin position="17"/>
        <end position="35"/>
    </location>
</feature>
<organism evidence="2 3">
    <name type="scientific">Chitinophaga filiformis</name>
    <name type="common">Myxococcus filiformis</name>
    <name type="synonym">Flexibacter filiformis</name>
    <dbReference type="NCBI Taxonomy" id="104663"/>
    <lineage>
        <taxon>Bacteria</taxon>
        <taxon>Pseudomonadati</taxon>
        <taxon>Bacteroidota</taxon>
        <taxon>Chitinophagia</taxon>
        <taxon>Chitinophagales</taxon>
        <taxon>Chitinophagaceae</taxon>
        <taxon>Chitinophaga</taxon>
    </lineage>
</organism>
<accession>A0A1G7LJP4</accession>
<sequence>MTPKTANENTDCFFNPIYYYFIVLLQLALIVLKTVKKLAKVA</sequence>
<dbReference type="Proteomes" id="UP000199045">
    <property type="component" value="Unassembled WGS sequence"/>
</dbReference>
<evidence type="ECO:0000256" key="1">
    <source>
        <dbReference type="SAM" id="Phobius"/>
    </source>
</evidence>
<protein>
    <submittedName>
        <fullName evidence="2">Uncharacterized protein</fullName>
    </submittedName>
</protein>
<dbReference type="EMBL" id="FNBN01000002">
    <property type="protein sequence ID" value="SDF49574.1"/>
    <property type="molecule type" value="Genomic_DNA"/>
</dbReference>